<dbReference type="Proteomes" id="UP000044938">
    <property type="component" value="Unassembled WGS sequence"/>
</dbReference>
<accession>A0A655JBK0</accession>
<evidence type="ECO:0000313" key="1">
    <source>
        <dbReference type="EMBL" id="COW67368.1"/>
    </source>
</evidence>
<sequence>MRPVIALIRSTASVSASPAAQVWQVSRQNPIPVSPMTSQSRAMVSKRRAIA</sequence>
<dbReference type="Proteomes" id="UP000039021">
    <property type="component" value="Unassembled WGS sequence"/>
</dbReference>
<reference evidence="2" key="2">
    <citation type="submission" date="2015-03" db="EMBL/GenBank/DDBJ databases">
        <authorList>
            <consortium name="Pathogen Informatics"/>
            <person name="Murphy D."/>
        </authorList>
    </citation>
    <scope>NUCLEOTIDE SEQUENCE</scope>
    <source>
        <strain evidence="2">N09902308</strain>
    </source>
</reference>
<dbReference type="EMBL" id="CSBK01004432">
    <property type="protein sequence ID" value="CPB89069.1"/>
    <property type="molecule type" value="Genomic_DNA"/>
</dbReference>
<organism evidence="1 4">
    <name type="scientific">Mycobacterium tuberculosis</name>
    <dbReference type="NCBI Taxonomy" id="1773"/>
    <lineage>
        <taxon>Bacteria</taxon>
        <taxon>Bacillati</taxon>
        <taxon>Actinomycetota</taxon>
        <taxon>Actinomycetes</taxon>
        <taxon>Mycobacteriales</taxon>
        <taxon>Mycobacteriaceae</taxon>
        <taxon>Mycobacterium</taxon>
        <taxon>Mycobacterium tuberculosis complex</taxon>
    </lineage>
</organism>
<dbReference type="EMBL" id="CSAJ01000453">
    <property type="protein sequence ID" value="COW67368.1"/>
    <property type="molecule type" value="Genomic_DNA"/>
</dbReference>
<protein>
    <submittedName>
        <fullName evidence="1">Uncharacterized protein</fullName>
    </submittedName>
</protein>
<gene>
    <name evidence="1" type="ORF">ERS007720_03059</name>
    <name evidence="2" type="ORF">ERS007739_05459</name>
</gene>
<proteinExistence type="predicted"/>
<dbReference type="AlphaFoldDB" id="A0A655JBK0"/>
<evidence type="ECO:0000313" key="4">
    <source>
        <dbReference type="Proteomes" id="UP000044938"/>
    </source>
</evidence>
<reference evidence="3 4" key="1">
    <citation type="submission" date="2015-03" db="EMBL/GenBank/DDBJ databases">
        <authorList>
            <consortium name="Pathogen Informatics"/>
        </authorList>
    </citation>
    <scope>NUCLEOTIDE SEQUENCE [LARGE SCALE GENOMIC DNA]</scope>
    <source>
        <strain evidence="1 4">M09401471</strain>
        <strain evidence="3">N09902308</strain>
    </source>
</reference>
<evidence type="ECO:0000313" key="2">
    <source>
        <dbReference type="EMBL" id="CPB89069.1"/>
    </source>
</evidence>
<name>A0A655JBK0_MYCTX</name>
<evidence type="ECO:0000313" key="3">
    <source>
        <dbReference type="Proteomes" id="UP000039021"/>
    </source>
</evidence>